<comment type="caution">
    <text evidence="4">The sequence shown here is derived from an EMBL/GenBank/DDBJ whole genome shotgun (WGS) entry which is preliminary data.</text>
</comment>
<dbReference type="STRING" id="4615.A0A199VTP5"/>
<gene>
    <name evidence="4" type="ORF">ACMD2_23978</name>
</gene>
<dbReference type="SUPFAM" id="SSF52777">
    <property type="entry name" value="CoA-dependent acyltransferases"/>
    <property type="match status" value="1"/>
</dbReference>
<dbReference type="Pfam" id="PF02458">
    <property type="entry name" value="Transferase"/>
    <property type="match status" value="1"/>
</dbReference>
<dbReference type="GO" id="GO:0016747">
    <property type="term" value="F:acyltransferase activity, transferring groups other than amino-acyl groups"/>
    <property type="evidence" value="ECO:0007669"/>
    <property type="project" value="TreeGrafter"/>
</dbReference>
<dbReference type="Proteomes" id="UP000092600">
    <property type="component" value="Unassembled WGS sequence"/>
</dbReference>
<dbReference type="PANTHER" id="PTHR31642:SF138">
    <property type="entry name" value="PUTRESCINE HYDROXYCINNAMOYLTRANSFERASE 1"/>
    <property type="match status" value="1"/>
</dbReference>
<comment type="similarity">
    <text evidence="1">Belongs to the plant acyltransferase family.</text>
</comment>
<evidence type="ECO:0000256" key="3">
    <source>
        <dbReference type="ARBA" id="ARBA00023315"/>
    </source>
</evidence>
<keyword evidence="2 4" id="KW-0808">Transferase</keyword>
<evidence type="ECO:0000313" key="4">
    <source>
        <dbReference type="EMBL" id="OAY80296.1"/>
    </source>
</evidence>
<keyword evidence="3" id="KW-0012">Acyltransferase</keyword>
<dbReference type="PANTHER" id="PTHR31642">
    <property type="entry name" value="TRICHOTHECENE 3-O-ACETYLTRANSFERASE"/>
    <property type="match status" value="1"/>
</dbReference>
<evidence type="ECO:0000256" key="2">
    <source>
        <dbReference type="ARBA" id="ARBA00022679"/>
    </source>
</evidence>
<reference evidence="4 5" key="1">
    <citation type="journal article" date="2016" name="DNA Res.">
        <title>The draft genome of MD-2 pineapple using hybrid error correction of long reads.</title>
        <authorList>
            <person name="Redwan R.M."/>
            <person name="Saidin A."/>
            <person name="Kumar S.V."/>
        </authorList>
    </citation>
    <scope>NUCLEOTIDE SEQUENCE [LARGE SCALE GENOMIC DNA]</scope>
    <source>
        <strain evidence="5">cv. MD2</strain>
        <tissue evidence="4">Leaf</tissue>
    </source>
</reference>
<accession>A0A199VTP5</accession>
<dbReference type="EMBL" id="LSRQ01000903">
    <property type="protein sequence ID" value="OAY80296.1"/>
    <property type="molecule type" value="Genomic_DNA"/>
</dbReference>
<protein>
    <submittedName>
        <fullName evidence="4">Shikimate O-hydroxycinnamoyltransferase</fullName>
    </submittedName>
</protein>
<evidence type="ECO:0000313" key="5">
    <source>
        <dbReference type="Proteomes" id="UP000092600"/>
    </source>
</evidence>
<dbReference type="AlphaFoldDB" id="A0A199VTP5"/>
<dbReference type="InterPro" id="IPR050317">
    <property type="entry name" value="Plant_Fungal_Acyltransferase"/>
</dbReference>
<organism evidence="4 5">
    <name type="scientific">Ananas comosus</name>
    <name type="common">Pineapple</name>
    <name type="synonym">Ananas ananas</name>
    <dbReference type="NCBI Taxonomy" id="4615"/>
    <lineage>
        <taxon>Eukaryota</taxon>
        <taxon>Viridiplantae</taxon>
        <taxon>Streptophyta</taxon>
        <taxon>Embryophyta</taxon>
        <taxon>Tracheophyta</taxon>
        <taxon>Spermatophyta</taxon>
        <taxon>Magnoliopsida</taxon>
        <taxon>Liliopsida</taxon>
        <taxon>Poales</taxon>
        <taxon>Bromeliaceae</taxon>
        <taxon>Bromelioideae</taxon>
        <taxon>Ananas</taxon>
    </lineage>
</organism>
<evidence type="ECO:0000256" key="1">
    <source>
        <dbReference type="ARBA" id="ARBA00009861"/>
    </source>
</evidence>
<dbReference type="InterPro" id="IPR023213">
    <property type="entry name" value="CAT-like_dom_sf"/>
</dbReference>
<dbReference type="Gene3D" id="3.30.559.10">
    <property type="entry name" value="Chloramphenicol acetyltransferase-like domain"/>
    <property type="match status" value="2"/>
</dbReference>
<proteinExistence type="inferred from homology"/>
<name>A0A199VTP5_ANACO</name>
<sequence length="425" mass="46849">MVEILETSFVVPSEETPKKGLWLSNLDVRRRGHTRRCTSSSNGDPILLAEPSRRRSLRPSCHSTLWQASRRRPRRRPRSTAMRRRVFVLARSDQHTVDSFKDFEPSPEMRRLFVPAIDSADPPCPVLFLQLTVLKCGGVALGTAMHHLAVDGRSAFHFIQTWAALARGGEAAGGLSPPFHDRTLLRERTPPAVLFDHPEYAPSAFPPRAPGPCVTTILKLSREQVAFLKARCIAPGGFVSTFRAVAAHVWRSMCVARGLAADAETRLFLPAEVRGHLRPPLPPHYFGNALVRVSAQARVGDIVAGPIGFAAERIKSAVDRVSDEYARSVIDHLGVIKRGGMSAKRGLPDTDLSVVSWLGMPMYEADFGWGAPQFMARAQTYGSGFVYLTSSPGKDAGISVVLGLEPDVMKQFKKLFYEEFCPLQT</sequence>